<sequence length="65" mass="6742">MAIALSLMVLATLALLGGGIVLLRKGLRTQAWLMLALALIMGLNIAIWTVPTQTGTSLVSGVPVQ</sequence>
<gene>
    <name evidence="2" type="ORF">ABUH87_09875</name>
</gene>
<comment type="caution">
    <text evidence="2">The sequence shown here is derived from an EMBL/GenBank/DDBJ whole genome shotgun (WGS) entry which is preliminary data.</text>
</comment>
<dbReference type="RefSeq" id="WP_367773059.1">
    <property type="nucleotide sequence ID" value="NZ_JBFNXR010000033.1"/>
</dbReference>
<evidence type="ECO:0000313" key="2">
    <source>
        <dbReference type="EMBL" id="MEW9855473.1"/>
    </source>
</evidence>
<protein>
    <submittedName>
        <fullName evidence="2">Uncharacterized protein</fullName>
    </submittedName>
</protein>
<dbReference type="Proteomes" id="UP001556118">
    <property type="component" value="Unassembled WGS sequence"/>
</dbReference>
<name>A0ABV3RBJ3_9SPHN</name>
<keyword evidence="3" id="KW-1185">Reference proteome</keyword>
<keyword evidence="1" id="KW-0812">Transmembrane</keyword>
<accession>A0ABV3RBJ3</accession>
<proteinExistence type="predicted"/>
<reference evidence="2 3" key="1">
    <citation type="submission" date="2024-06" db="EMBL/GenBank/DDBJ databases">
        <title>Novosphingobium rhizovicinus M1R2S20.</title>
        <authorList>
            <person name="Sun J.-Q."/>
        </authorList>
    </citation>
    <scope>NUCLEOTIDE SEQUENCE [LARGE SCALE GENOMIC DNA]</scope>
    <source>
        <strain evidence="2 3">M1R2S20</strain>
    </source>
</reference>
<keyword evidence="1" id="KW-1133">Transmembrane helix</keyword>
<feature type="transmembrane region" description="Helical" evidence="1">
    <location>
        <begin position="6"/>
        <end position="24"/>
    </location>
</feature>
<dbReference type="EMBL" id="JBFNXR010000033">
    <property type="protein sequence ID" value="MEW9855473.1"/>
    <property type="molecule type" value="Genomic_DNA"/>
</dbReference>
<evidence type="ECO:0000313" key="3">
    <source>
        <dbReference type="Proteomes" id="UP001556118"/>
    </source>
</evidence>
<organism evidence="2 3">
    <name type="scientific">Novosphingobium rhizovicinum</name>
    <dbReference type="NCBI Taxonomy" id="3228928"/>
    <lineage>
        <taxon>Bacteria</taxon>
        <taxon>Pseudomonadati</taxon>
        <taxon>Pseudomonadota</taxon>
        <taxon>Alphaproteobacteria</taxon>
        <taxon>Sphingomonadales</taxon>
        <taxon>Sphingomonadaceae</taxon>
        <taxon>Novosphingobium</taxon>
    </lineage>
</organism>
<feature type="transmembrane region" description="Helical" evidence="1">
    <location>
        <begin position="31"/>
        <end position="50"/>
    </location>
</feature>
<evidence type="ECO:0000256" key="1">
    <source>
        <dbReference type="SAM" id="Phobius"/>
    </source>
</evidence>
<keyword evidence="1" id="KW-0472">Membrane</keyword>